<protein>
    <recommendedName>
        <fullName evidence="4">FZ domain-containing protein</fullName>
    </recommendedName>
</protein>
<dbReference type="PANTHER" id="PTHR39142">
    <property type="entry name" value="MID1P"/>
    <property type="match status" value="1"/>
</dbReference>
<dbReference type="InParanoid" id="A0A2J6TPW8"/>
<proteinExistence type="predicted"/>
<evidence type="ECO:0000256" key="1">
    <source>
        <dbReference type="SAM" id="MobiDB-lite"/>
    </source>
</evidence>
<dbReference type="Pfam" id="PF12929">
    <property type="entry name" value="Mid1"/>
    <property type="match status" value="1"/>
</dbReference>
<dbReference type="OrthoDB" id="5405745at2759"/>
<dbReference type="GeneID" id="36582047"/>
<accession>A0A2J6TPW8</accession>
<dbReference type="RefSeq" id="XP_024741956.1">
    <property type="nucleotide sequence ID" value="XM_024873967.1"/>
</dbReference>
<sequence length="652" mass="70702">MPLPKLSPLQSRLAASLIASVMLVLIYFAFMSPHFAYAADVDSIRPEDHNHERLLRRPFLDPDYEELELSEPTYEAQFAGVDRGIIGRATTEPITLTNNGMQETNIPQGQLMSYMFSNASLWGSLSPINSGLPSPIILNGKVKRSVDETESAHDNEDEEELKLRSRQSNSGNQRLLYITVTACKQPTSNTTTDPPPQLQLYVSQSQDNITPGPGKDPQVEMKLDDGYALYAFNATGNVYIGVYGENVNTTYTGVWNAQIAASIDQPYHFFWNSSDPNLFLVSSDSNSALLYTDPLIPDSSNSTLAEAWMDMTPGPFTVFASDASDNSILGLQNSYCGLETKAQISASRPGQISSEIATKMTDIGTGSLPKQQFYLTGLGPGKTYNIALAMNGTIASGNSAVGAGGQVFRMTNFTTLSSENCAVITGLSFCDQVAYSVPTNPGVFNDTATLAAFYDNATSQYYTFFQKVLAQTPCNTTSSAQYSLARTCDDCANAYKDWVCAVMIPRCTDFSSPEPWLQARAMGQPFPDGTFLDAADRAEANLSKALNGSRNPAIDQTIIPGPYKEVLPCEDLCYNLVQSCPASMQFGCPQPGVIGFNVSYGVRPMGMADVNGRFTNMTCNWPGVVYHRAAGGRIEPSLVLLLISAVLGMMMG</sequence>
<dbReference type="AlphaFoldDB" id="A0A2J6TPW8"/>
<dbReference type="EMBL" id="KZ613747">
    <property type="protein sequence ID" value="PMD65052.1"/>
    <property type="molecule type" value="Genomic_DNA"/>
</dbReference>
<dbReference type="PANTHER" id="PTHR39142:SF1">
    <property type="entry name" value="AEL197CP"/>
    <property type="match status" value="1"/>
</dbReference>
<reference evidence="2 3" key="1">
    <citation type="submission" date="2016-04" db="EMBL/GenBank/DDBJ databases">
        <title>A degradative enzymes factory behind the ericoid mycorrhizal symbiosis.</title>
        <authorList>
            <consortium name="DOE Joint Genome Institute"/>
            <person name="Martino E."/>
            <person name="Morin E."/>
            <person name="Grelet G."/>
            <person name="Kuo A."/>
            <person name="Kohler A."/>
            <person name="Daghino S."/>
            <person name="Barry K."/>
            <person name="Choi C."/>
            <person name="Cichocki N."/>
            <person name="Clum A."/>
            <person name="Copeland A."/>
            <person name="Hainaut M."/>
            <person name="Haridas S."/>
            <person name="Labutti K."/>
            <person name="Lindquist E."/>
            <person name="Lipzen A."/>
            <person name="Khouja H.-R."/>
            <person name="Murat C."/>
            <person name="Ohm R."/>
            <person name="Olson A."/>
            <person name="Spatafora J."/>
            <person name="Veneault-Fourrey C."/>
            <person name="Henrissat B."/>
            <person name="Grigoriev I."/>
            <person name="Martin F."/>
            <person name="Perotto S."/>
        </authorList>
    </citation>
    <scope>NUCLEOTIDE SEQUENCE [LARGE SCALE GENOMIC DNA]</scope>
    <source>
        <strain evidence="2 3">E</strain>
    </source>
</reference>
<dbReference type="GO" id="GO:0098703">
    <property type="term" value="P:calcium ion import across plasma membrane"/>
    <property type="evidence" value="ECO:0007669"/>
    <property type="project" value="InterPro"/>
</dbReference>
<dbReference type="STRING" id="1095630.A0A2J6TPW8"/>
<feature type="region of interest" description="Disordered" evidence="1">
    <location>
        <begin position="147"/>
        <end position="167"/>
    </location>
</feature>
<gene>
    <name evidence="2" type="ORF">K444DRAFT_519599</name>
</gene>
<dbReference type="InterPro" id="IPR024338">
    <property type="entry name" value="MID1/Yam8"/>
</dbReference>
<evidence type="ECO:0008006" key="4">
    <source>
        <dbReference type="Google" id="ProtNLM"/>
    </source>
</evidence>
<keyword evidence="3" id="KW-1185">Reference proteome</keyword>
<dbReference type="Proteomes" id="UP000235371">
    <property type="component" value="Unassembled WGS sequence"/>
</dbReference>
<name>A0A2J6TPW8_9HELO</name>
<evidence type="ECO:0000313" key="2">
    <source>
        <dbReference type="EMBL" id="PMD65052.1"/>
    </source>
</evidence>
<organism evidence="2 3">
    <name type="scientific">Hyaloscypha bicolor E</name>
    <dbReference type="NCBI Taxonomy" id="1095630"/>
    <lineage>
        <taxon>Eukaryota</taxon>
        <taxon>Fungi</taxon>
        <taxon>Dikarya</taxon>
        <taxon>Ascomycota</taxon>
        <taxon>Pezizomycotina</taxon>
        <taxon>Leotiomycetes</taxon>
        <taxon>Helotiales</taxon>
        <taxon>Hyaloscyphaceae</taxon>
        <taxon>Hyaloscypha</taxon>
        <taxon>Hyaloscypha bicolor</taxon>
    </lineage>
</organism>
<evidence type="ECO:0000313" key="3">
    <source>
        <dbReference type="Proteomes" id="UP000235371"/>
    </source>
</evidence>
<dbReference type="GO" id="GO:0005262">
    <property type="term" value="F:calcium channel activity"/>
    <property type="evidence" value="ECO:0007669"/>
    <property type="project" value="InterPro"/>
</dbReference>